<evidence type="ECO:0000256" key="5">
    <source>
        <dbReference type="ARBA" id="ARBA00022519"/>
    </source>
</evidence>
<dbReference type="InterPro" id="IPR012902">
    <property type="entry name" value="N_methyl_site"/>
</dbReference>
<evidence type="ECO:0000256" key="4">
    <source>
        <dbReference type="ARBA" id="ARBA00022481"/>
    </source>
</evidence>
<comment type="subcellular location">
    <subcellularLocation>
        <location evidence="1 9">Cell inner membrane</location>
        <topology evidence="1 9">Single-pass membrane protein</topology>
    </subcellularLocation>
</comment>
<evidence type="ECO:0000259" key="10">
    <source>
        <dbReference type="Pfam" id="PF02501"/>
    </source>
</evidence>
<dbReference type="Pfam" id="PF02501">
    <property type="entry name" value="T2SSI"/>
    <property type="match status" value="1"/>
</dbReference>
<dbReference type="Pfam" id="PF07963">
    <property type="entry name" value="N_methyl"/>
    <property type="match status" value="1"/>
</dbReference>
<comment type="similarity">
    <text evidence="2 9">Belongs to the GSP I family.</text>
</comment>
<evidence type="ECO:0000256" key="8">
    <source>
        <dbReference type="ARBA" id="ARBA00023136"/>
    </source>
</evidence>
<evidence type="ECO:0000313" key="11">
    <source>
        <dbReference type="EMBL" id="SMB25916.1"/>
    </source>
</evidence>
<name>A0A7Z7MV49_9PROT</name>
<evidence type="ECO:0000256" key="7">
    <source>
        <dbReference type="ARBA" id="ARBA00022989"/>
    </source>
</evidence>
<keyword evidence="3" id="KW-1003">Cell membrane</keyword>
<keyword evidence="12" id="KW-1185">Reference proteome</keyword>
<dbReference type="PANTHER" id="PTHR38779:SF2">
    <property type="entry name" value="TYPE II SECRETION SYSTEM PROTEIN I-RELATED"/>
    <property type="match status" value="1"/>
</dbReference>
<dbReference type="Proteomes" id="UP000242886">
    <property type="component" value="Chromosome SDENCHOL"/>
</dbReference>
<keyword evidence="7" id="KW-1133">Transmembrane helix</keyword>
<dbReference type="AlphaFoldDB" id="A0A7Z7MV49"/>
<comment type="PTM">
    <text evidence="9">Cleaved by prepilin peptidase.</text>
</comment>
<evidence type="ECO:0000256" key="3">
    <source>
        <dbReference type="ARBA" id="ARBA00022475"/>
    </source>
</evidence>
<gene>
    <name evidence="11" type="ORF">SDENCHOL_20012</name>
</gene>
<reference evidence="11" key="1">
    <citation type="submission" date="2017-03" db="EMBL/GenBank/DDBJ databases">
        <authorList>
            <consortium name="AG Boll"/>
        </authorList>
    </citation>
    <scope>NUCLEOTIDE SEQUENCE [LARGE SCALE GENOMIC DNA]</scope>
    <source>
        <strain evidence="11">Chol</strain>
    </source>
</reference>
<dbReference type="EMBL" id="LT837803">
    <property type="protein sequence ID" value="SMB25916.1"/>
    <property type="molecule type" value="Genomic_DNA"/>
</dbReference>
<proteinExistence type="inferred from homology"/>
<keyword evidence="5 9" id="KW-0997">Cell inner membrane</keyword>
<comment type="subunit">
    <text evidence="9">Type II secretion is composed of four main components: the outer membrane complex, the inner membrane complex, the cytoplasmic secretion ATPase and the periplasm-spanning pseudopilus.</text>
</comment>
<protein>
    <recommendedName>
        <fullName evidence="9">Type II secretion system protein I</fullName>
        <shortName evidence="9">T2SS minor pseudopilin I</shortName>
    </recommendedName>
</protein>
<dbReference type="Gene3D" id="3.30.1300.30">
    <property type="entry name" value="GSPII I/J protein-like"/>
    <property type="match status" value="1"/>
</dbReference>
<dbReference type="InterPro" id="IPR003413">
    <property type="entry name" value="T2SS_GspI_C"/>
</dbReference>
<dbReference type="GO" id="GO:0015627">
    <property type="term" value="C:type II protein secretion system complex"/>
    <property type="evidence" value="ECO:0007669"/>
    <property type="project" value="UniProtKB-UniRule"/>
</dbReference>
<dbReference type="NCBIfam" id="TIGR02532">
    <property type="entry name" value="IV_pilin_GFxxxE"/>
    <property type="match status" value="1"/>
</dbReference>
<dbReference type="PANTHER" id="PTHR38779">
    <property type="entry name" value="TYPE II SECRETION SYSTEM PROTEIN I-RELATED"/>
    <property type="match status" value="1"/>
</dbReference>
<evidence type="ECO:0000313" key="12">
    <source>
        <dbReference type="Proteomes" id="UP000242886"/>
    </source>
</evidence>
<dbReference type="SUPFAM" id="SSF54523">
    <property type="entry name" value="Pili subunits"/>
    <property type="match status" value="1"/>
</dbReference>
<evidence type="ECO:0000256" key="9">
    <source>
        <dbReference type="RuleBase" id="RU368030"/>
    </source>
</evidence>
<dbReference type="RefSeq" id="WP_154716562.1">
    <property type="nucleotide sequence ID" value="NZ_LT837803.1"/>
</dbReference>
<dbReference type="InterPro" id="IPR045584">
    <property type="entry name" value="Pilin-like"/>
</dbReference>
<dbReference type="GO" id="GO:0015628">
    <property type="term" value="P:protein secretion by the type II secretion system"/>
    <property type="evidence" value="ECO:0007669"/>
    <property type="project" value="UniProtKB-UniRule"/>
</dbReference>
<accession>A0A7Z7MV49</accession>
<dbReference type="NCBIfam" id="TIGR01707">
    <property type="entry name" value="gspI"/>
    <property type="match status" value="1"/>
</dbReference>
<keyword evidence="8" id="KW-0472">Membrane</keyword>
<evidence type="ECO:0000256" key="2">
    <source>
        <dbReference type="ARBA" id="ARBA00008358"/>
    </source>
</evidence>
<evidence type="ECO:0000256" key="1">
    <source>
        <dbReference type="ARBA" id="ARBA00004377"/>
    </source>
</evidence>
<dbReference type="GO" id="GO:0005886">
    <property type="term" value="C:plasma membrane"/>
    <property type="evidence" value="ECO:0007669"/>
    <property type="project" value="UniProtKB-SubCell"/>
</dbReference>
<keyword evidence="6" id="KW-0812">Transmembrane</keyword>
<dbReference type="PROSITE" id="PS00409">
    <property type="entry name" value="PROKAR_NTER_METHYL"/>
    <property type="match status" value="1"/>
</dbReference>
<dbReference type="InterPro" id="IPR010052">
    <property type="entry name" value="T2SS_protein-GspI"/>
</dbReference>
<keyword evidence="4 9" id="KW-0488">Methylation</keyword>
<organism evidence="11 12">
    <name type="scientific">Sterolibacterium denitrificans</name>
    <dbReference type="NCBI Taxonomy" id="157592"/>
    <lineage>
        <taxon>Bacteria</taxon>
        <taxon>Pseudomonadati</taxon>
        <taxon>Pseudomonadota</taxon>
        <taxon>Betaproteobacteria</taxon>
        <taxon>Nitrosomonadales</taxon>
        <taxon>Sterolibacteriaceae</taxon>
        <taxon>Sterolibacterium</taxon>
    </lineage>
</organism>
<sequence length="144" mass="15816">MSTRIERGRMNFGKPPAHHGFTLLEVLVALTVLALALMAALRAGAAAADHAAELQRRQLADWVAQDRLEEHRARRDWPAPGNHGGEAEQGGRRFLWQETVSPTANSQFRRIDIQVREGEAEAGAGTTDGPVLARLSGFLVQPRY</sequence>
<comment type="function">
    <text evidence="9">Component of the type II secretion system required for the energy-dependent secretion of extracellular factors such as proteases and toxins from the periplasm.</text>
</comment>
<evidence type="ECO:0000256" key="6">
    <source>
        <dbReference type="ARBA" id="ARBA00022692"/>
    </source>
</evidence>
<feature type="domain" description="Type II secretion system protein GspI C-terminal" evidence="10">
    <location>
        <begin position="54"/>
        <end position="121"/>
    </location>
</feature>